<gene>
    <name evidence="1" type="ORF">MRB53_000314</name>
</gene>
<reference evidence="1 2" key="1">
    <citation type="journal article" date="2022" name="Hortic Res">
        <title>A haplotype resolved chromosomal level avocado genome allows analysis of novel avocado genes.</title>
        <authorList>
            <person name="Nath O."/>
            <person name="Fletcher S.J."/>
            <person name="Hayward A."/>
            <person name="Shaw L.M."/>
            <person name="Masouleh A.K."/>
            <person name="Furtado A."/>
            <person name="Henry R.J."/>
            <person name="Mitter N."/>
        </authorList>
    </citation>
    <scope>NUCLEOTIDE SEQUENCE [LARGE SCALE GENOMIC DNA]</scope>
    <source>
        <strain evidence="2">cv. Hass</strain>
    </source>
</reference>
<proteinExistence type="predicted"/>
<name>A0ACC2MNH3_PERAE</name>
<accession>A0ACC2MNH3</accession>
<dbReference type="Proteomes" id="UP001234297">
    <property type="component" value="Chromosome 1"/>
</dbReference>
<evidence type="ECO:0000313" key="2">
    <source>
        <dbReference type="Proteomes" id="UP001234297"/>
    </source>
</evidence>
<evidence type="ECO:0000313" key="1">
    <source>
        <dbReference type="EMBL" id="KAJ8647291.1"/>
    </source>
</evidence>
<keyword evidence="2" id="KW-1185">Reference proteome</keyword>
<comment type="caution">
    <text evidence="1">The sequence shown here is derived from an EMBL/GenBank/DDBJ whole genome shotgun (WGS) entry which is preliminary data.</text>
</comment>
<dbReference type="EMBL" id="CM056809">
    <property type="protein sequence ID" value="KAJ8647291.1"/>
    <property type="molecule type" value="Genomic_DNA"/>
</dbReference>
<protein>
    <submittedName>
        <fullName evidence="1">Uncharacterized protein</fullName>
    </submittedName>
</protein>
<sequence>MLQIDLSLKITDEDNEEGVQVGEDKEERGEEEGDNKDDIDEEEEEASPQQAIQENLKTDEDYPISRSLENEDGKKGANEGIDTKNQLPQVDEAREADLGLSLKLHSQRDQYGGQEKEEKKTCLPNDNKMQMSGLGGITSHTTSPAANRKSRVSVRARCDAPTMNDGCQWRKYGQKIAKANPCPRAYYRCTVAPGCPVRKQVQRCMEDMSILITTYEGTHNHPLPVGATAMASTTSAAATFMLLSGQDSTSPTSQGHSSYPSAYAINTSPFSSSVSSIINPTPPRGVFLDHQQQLTSLDPSHSTLKFNYPWAHNRTIYPNALASTSDSTNFHFPWGSDQRSRDVEEGKLLAENVSGVTLDPKFAVAVAAAISSFISKESQTARTTGPALGFMEGERASSSRQ</sequence>
<organism evidence="1 2">
    <name type="scientific">Persea americana</name>
    <name type="common">Avocado</name>
    <dbReference type="NCBI Taxonomy" id="3435"/>
    <lineage>
        <taxon>Eukaryota</taxon>
        <taxon>Viridiplantae</taxon>
        <taxon>Streptophyta</taxon>
        <taxon>Embryophyta</taxon>
        <taxon>Tracheophyta</taxon>
        <taxon>Spermatophyta</taxon>
        <taxon>Magnoliopsida</taxon>
        <taxon>Magnoliidae</taxon>
        <taxon>Laurales</taxon>
        <taxon>Lauraceae</taxon>
        <taxon>Persea</taxon>
    </lineage>
</organism>